<evidence type="ECO:0000313" key="4">
    <source>
        <dbReference type="Proteomes" id="UP000663832"/>
    </source>
</evidence>
<sequence length="204" mass="21812">MTTAEGTTTLLSTTAKSSTTIKNPTTTTAELRSSTTTTTTAEPGSTTTTTIEAVCQSGATAIIFDDISSSDPVEAELPTNYAGLSWTNGYYISINTNPGSGYRYAVASGIYVGWSKGPLIMQTISANSTMTFVSCVMAAGWWDSIQMTITGYYSNTQFYTATYSLNTYTQTSVVLNWSGINEIIFTPSTSGYPDFGIDNLCIIF</sequence>
<dbReference type="Proteomes" id="UP000663832">
    <property type="component" value="Unassembled WGS sequence"/>
</dbReference>
<accession>A0A815YRN9</accession>
<keyword evidence="4" id="KW-1185">Reference proteome</keyword>
<dbReference type="EMBL" id="CAJNOM010000876">
    <property type="protein sequence ID" value="CAF1574273.1"/>
    <property type="molecule type" value="Genomic_DNA"/>
</dbReference>
<evidence type="ECO:0000313" key="2">
    <source>
        <dbReference type="EMBL" id="CAF1297625.1"/>
    </source>
</evidence>
<evidence type="ECO:0000313" key="3">
    <source>
        <dbReference type="EMBL" id="CAF1574273.1"/>
    </source>
</evidence>
<dbReference type="Proteomes" id="UP000663877">
    <property type="component" value="Unassembled WGS sequence"/>
</dbReference>
<comment type="caution">
    <text evidence="3">The sequence shown here is derived from an EMBL/GenBank/DDBJ whole genome shotgun (WGS) entry which is preliminary data.</text>
</comment>
<name>A0A815YRN9_9BILA</name>
<gene>
    <name evidence="2" type="ORF">BJG266_LOCUS32103</name>
    <name evidence="3" type="ORF">QVE165_LOCUS49191</name>
</gene>
<protein>
    <recommendedName>
        <fullName evidence="5">CBM-cenC domain-containing protein</fullName>
    </recommendedName>
</protein>
<feature type="region of interest" description="Disordered" evidence="1">
    <location>
        <begin position="1"/>
        <end position="48"/>
    </location>
</feature>
<organism evidence="3 4">
    <name type="scientific">Adineta steineri</name>
    <dbReference type="NCBI Taxonomy" id="433720"/>
    <lineage>
        <taxon>Eukaryota</taxon>
        <taxon>Metazoa</taxon>
        <taxon>Spiralia</taxon>
        <taxon>Gnathifera</taxon>
        <taxon>Rotifera</taxon>
        <taxon>Eurotatoria</taxon>
        <taxon>Bdelloidea</taxon>
        <taxon>Adinetida</taxon>
        <taxon>Adinetidae</taxon>
        <taxon>Adineta</taxon>
    </lineage>
</organism>
<dbReference type="EMBL" id="CAJNOI010000514">
    <property type="protein sequence ID" value="CAF1297625.1"/>
    <property type="molecule type" value="Genomic_DNA"/>
</dbReference>
<evidence type="ECO:0000256" key="1">
    <source>
        <dbReference type="SAM" id="MobiDB-lite"/>
    </source>
</evidence>
<reference evidence="3" key="1">
    <citation type="submission" date="2021-02" db="EMBL/GenBank/DDBJ databases">
        <authorList>
            <person name="Nowell W R."/>
        </authorList>
    </citation>
    <scope>NUCLEOTIDE SEQUENCE</scope>
</reference>
<evidence type="ECO:0008006" key="5">
    <source>
        <dbReference type="Google" id="ProtNLM"/>
    </source>
</evidence>
<dbReference type="OrthoDB" id="10045734at2759"/>
<dbReference type="AlphaFoldDB" id="A0A815YRN9"/>
<proteinExistence type="predicted"/>